<dbReference type="Proteomes" id="UP001057375">
    <property type="component" value="Unassembled WGS sequence"/>
</dbReference>
<reference evidence="1" key="1">
    <citation type="submission" date="2022-03" db="EMBL/GenBank/DDBJ databases">
        <title>Draft genome sequence of Aduncisulcus paluster, a free-living microaerophilic Fornicata.</title>
        <authorList>
            <person name="Yuyama I."/>
            <person name="Kume K."/>
            <person name="Tamura T."/>
            <person name="Inagaki Y."/>
            <person name="Hashimoto T."/>
        </authorList>
    </citation>
    <scope>NUCLEOTIDE SEQUENCE</scope>
    <source>
        <strain evidence="1">NY0171</strain>
    </source>
</reference>
<comment type="caution">
    <text evidence="1">The sequence shown here is derived from an EMBL/GenBank/DDBJ whole genome shotgun (WGS) entry which is preliminary data.</text>
</comment>
<proteinExistence type="predicted"/>
<evidence type="ECO:0008006" key="3">
    <source>
        <dbReference type="Google" id="ProtNLM"/>
    </source>
</evidence>
<organism evidence="1 2">
    <name type="scientific">Aduncisulcus paluster</name>
    <dbReference type="NCBI Taxonomy" id="2918883"/>
    <lineage>
        <taxon>Eukaryota</taxon>
        <taxon>Metamonada</taxon>
        <taxon>Carpediemonas-like organisms</taxon>
        <taxon>Aduncisulcus</taxon>
    </lineage>
</organism>
<gene>
    <name evidence="1" type="ORF">ADUPG1_012136</name>
</gene>
<accession>A0ABQ5JYG2</accession>
<keyword evidence="2" id="KW-1185">Reference proteome</keyword>
<protein>
    <recommendedName>
        <fullName evidence="3">HAT C-terminal dimerisation domain-containing protein</fullName>
    </recommendedName>
</protein>
<sequence length="111" mass="12678">MDTNIILYKQAIEKVGFERKQWDLDFSAFGKFVHSCFTIPPSGACIERFFKTCRDFCSPLRGEQKVEKLLSKAIVKYKPKYLYSSALFISISSPSISNGSVTSTKHFDEFT</sequence>
<dbReference type="EMBL" id="BQXS01012408">
    <property type="protein sequence ID" value="GKT22500.1"/>
    <property type="molecule type" value="Genomic_DNA"/>
</dbReference>
<evidence type="ECO:0000313" key="2">
    <source>
        <dbReference type="Proteomes" id="UP001057375"/>
    </source>
</evidence>
<evidence type="ECO:0000313" key="1">
    <source>
        <dbReference type="EMBL" id="GKT22500.1"/>
    </source>
</evidence>
<name>A0ABQ5JYG2_9EUKA</name>